<dbReference type="AlphaFoldDB" id="A0A1Y2LPL0"/>
<comment type="similarity">
    <text evidence="3">Belongs to the metallo-dependent hydrolases superfamily.</text>
</comment>
<dbReference type="Proteomes" id="UP000193240">
    <property type="component" value="Unassembled WGS sequence"/>
</dbReference>
<evidence type="ECO:0000259" key="4">
    <source>
        <dbReference type="Pfam" id="PF04909"/>
    </source>
</evidence>
<dbReference type="EMBL" id="KZ107853">
    <property type="protein sequence ID" value="OSS45745.1"/>
    <property type="molecule type" value="Genomic_DNA"/>
</dbReference>
<evidence type="ECO:0000256" key="1">
    <source>
        <dbReference type="ARBA" id="ARBA00022793"/>
    </source>
</evidence>
<sequence length="154" mass="17870">MTILRLYLNGVFDQYPQLRLVIARPGTLPSLLPRIDMILDNIPAVDKPQRTFLEVWQHNFYLTTADTLDLSSLRPLLEQIPTDRVLYASLYPLEERGRSLMVALKESEFLTDEEWDNLAWKNAEQLFKLKMPETGPYNVNMRTRAEPGQHAVIV</sequence>
<accession>A0A1Y2LPL0</accession>
<evidence type="ECO:0000256" key="3">
    <source>
        <dbReference type="RuleBase" id="RU366045"/>
    </source>
</evidence>
<proteinExistence type="inferred from homology"/>
<dbReference type="SUPFAM" id="SSF51556">
    <property type="entry name" value="Metallo-dependent hydrolases"/>
    <property type="match status" value="1"/>
</dbReference>
<dbReference type="PANTHER" id="PTHR21240">
    <property type="entry name" value="2-AMINO-3-CARBOXYLMUCONATE-6-SEMIALDEHYDE DECARBOXYLASE"/>
    <property type="match status" value="1"/>
</dbReference>
<dbReference type="InterPro" id="IPR006680">
    <property type="entry name" value="Amidohydro-rel"/>
</dbReference>
<evidence type="ECO:0000313" key="5">
    <source>
        <dbReference type="EMBL" id="OSS45745.1"/>
    </source>
</evidence>
<dbReference type="OMA" id="RTFLEVW"/>
<dbReference type="STRING" id="105696.A0A1Y2LPL0"/>
<keyword evidence="6" id="KW-1185">Reference proteome</keyword>
<dbReference type="GO" id="GO:0016787">
    <property type="term" value="F:hydrolase activity"/>
    <property type="evidence" value="ECO:0007669"/>
    <property type="project" value="InterPro"/>
</dbReference>
<evidence type="ECO:0000256" key="2">
    <source>
        <dbReference type="ARBA" id="ARBA00023239"/>
    </source>
</evidence>
<organism evidence="5 6">
    <name type="scientific">Epicoccum nigrum</name>
    <name type="common">Soil fungus</name>
    <name type="synonym">Epicoccum purpurascens</name>
    <dbReference type="NCBI Taxonomy" id="105696"/>
    <lineage>
        <taxon>Eukaryota</taxon>
        <taxon>Fungi</taxon>
        <taxon>Dikarya</taxon>
        <taxon>Ascomycota</taxon>
        <taxon>Pezizomycotina</taxon>
        <taxon>Dothideomycetes</taxon>
        <taxon>Pleosporomycetidae</taxon>
        <taxon>Pleosporales</taxon>
        <taxon>Pleosporineae</taxon>
        <taxon>Didymellaceae</taxon>
        <taxon>Epicoccum</taxon>
    </lineage>
</organism>
<protein>
    <recommendedName>
        <fullName evidence="4">Amidohydrolase-related domain-containing protein</fullName>
    </recommendedName>
</protein>
<dbReference type="PANTHER" id="PTHR21240:SF30">
    <property type="entry name" value="AMIDOHYDROLASE-RELATED DOMAIN-CONTAINING PROTEIN-RELATED"/>
    <property type="match status" value="1"/>
</dbReference>
<keyword evidence="1 3" id="KW-0210">Decarboxylase</keyword>
<dbReference type="Gene3D" id="3.20.20.140">
    <property type="entry name" value="Metal-dependent hydrolases"/>
    <property type="match status" value="1"/>
</dbReference>
<dbReference type="InParanoid" id="A0A1Y2LPL0"/>
<dbReference type="GO" id="GO:0016831">
    <property type="term" value="F:carboxy-lyase activity"/>
    <property type="evidence" value="ECO:0007669"/>
    <property type="project" value="UniProtKB-KW"/>
</dbReference>
<dbReference type="GO" id="GO:0005829">
    <property type="term" value="C:cytosol"/>
    <property type="evidence" value="ECO:0007669"/>
    <property type="project" value="TreeGrafter"/>
</dbReference>
<dbReference type="GO" id="GO:0019748">
    <property type="term" value="P:secondary metabolic process"/>
    <property type="evidence" value="ECO:0007669"/>
    <property type="project" value="TreeGrafter"/>
</dbReference>
<keyword evidence="2 3" id="KW-0456">Lyase</keyword>
<dbReference type="InterPro" id="IPR032466">
    <property type="entry name" value="Metal_Hydrolase"/>
</dbReference>
<dbReference type="Pfam" id="PF04909">
    <property type="entry name" value="Amidohydro_2"/>
    <property type="match status" value="1"/>
</dbReference>
<name>A0A1Y2LPL0_EPING</name>
<gene>
    <name evidence="5" type="ORF">B5807_09501</name>
</gene>
<evidence type="ECO:0000313" key="6">
    <source>
        <dbReference type="Proteomes" id="UP000193240"/>
    </source>
</evidence>
<dbReference type="InterPro" id="IPR032465">
    <property type="entry name" value="ACMSD"/>
</dbReference>
<reference evidence="5 6" key="1">
    <citation type="journal article" date="2017" name="Genome Announc.">
        <title>Genome sequence of the saprophytic ascomycete Epicoccum nigrum ICMP 19927 strain isolated from New Zealand.</title>
        <authorList>
            <person name="Fokin M."/>
            <person name="Fleetwood D."/>
            <person name="Weir B.S."/>
            <person name="Villas-Boas S.G."/>
        </authorList>
    </citation>
    <scope>NUCLEOTIDE SEQUENCE [LARGE SCALE GENOMIC DNA]</scope>
    <source>
        <strain evidence="5 6">ICMP 19927</strain>
    </source>
</reference>
<feature type="domain" description="Amidohydrolase-related" evidence="4">
    <location>
        <begin position="4"/>
        <end position="129"/>
    </location>
</feature>